<feature type="region of interest" description="Disordered" evidence="1">
    <location>
        <begin position="256"/>
        <end position="381"/>
    </location>
</feature>
<evidence type="ECO:0000313" key="3">
    <source>
        <dbReference type="Proteomes" id="UP001356427"/>
    </source>
</evidence>
<feature type="region of interest" description="Disordered" evidence="1">
    <location>
        <begin position="170"/>
        <end position="195"/>
    </location>
</feature>
<evidence type="ECO:0000256" key="1">
    <source>
        <dbReference type="SAM" id="MobiDB-lite"/>
    </source>
</evidence>
<organism evidence="2 3">
    <name type="scientific">Coregonus suidteri</name>
    <dbReference type="NCBI Taxonomy" id="861788"/>
    <lineage>
        <taxon>Eukaryota</taxon>
        <taxon>Metazoa</taxon>
        <taxon>Chordata</taxon>
        <taxon>Craniata</taxon>
        <taxon>Vertebrata</taxon>
        <taxon>Euteleostomi</taxon>
        <taxon>Actinopterygii</taxon>
        <taxon>Neopterygii</taxon>
        <taxon>Teleostei</taxon>
        <taxon>Protacanthopterygii</taxon>
        <taxon>Salmoniformes</taxon>
        <taxon>Salmonidae</taxon>
        <taxon>Coregoninae</taxon>
        <taxon>Coregonus</taxon>
    </lineage>
</organism>
<proteinExistence type="predicted"/>
<protein>
    <submittedName>
        <fullName evidence="2">Uncharacterized protein</fullName>
    </submittedName>
</protein>
<name>A0AAN8QYA0_9TELE</name>
<keyword evidence="3" id="KW-1185">Reference proteome</keyword>
<dbReference type="EMBL" id="JAGTTL010000010">
    <property type="protein sequence ID" value="KAK6316566.1"/>
    <property type="molecule type" value="Genomic_DNA"/>
</dbReference>
<feature type="compositionally biased region" description="Gly residues" evidence="1">
    <location>
        <begin position="274"/>
        <end position="306"/>
    </location>
</feature>
<dbReference type="Proteomes" id="UP001356427">
    <property type="component" value="Unassembled WGS sequence"/>
</dbReference>
<feature type="compositionally biased region" description="Gly residues" evidence="1">
    <location>
        <begin position="314"/>
        <end position="365"/>
    </location>
</feature>
<feature type="compositionally biased region" description="Acidic residues" evidence="1">
    <location>
        <begin position="132"/>
        <end position="151"/>
    </location>
</feature>
<sequence length="573" mass="55100">MDPGAEQDQEGCQVGFQEGTGVLPGGTGGTVLDLDLRQPNMDQVGQEGPLVLEQLEVQGLGQKRGLGPELGRVLEVCLVGPEANLINMEVQDLHLALAQEWEEMALCQEQGETRQAQEEQAQEEQAQAQEEQAQEEQAQEQEEQAQEEQAQEQEVGYIIGVIAQSLSEPGGAGGVLEGSGSSGGPGDGTGLTAGALGGGVGDTGIPIIGVKPDKSGLGGTAIPGGIAVPEIGAEVVQPSDRVGVPSGGAAVVDITGVGTLPGAKPLKAPRGDTPGEGDGDTGGGPRGVGGGPGGAGGVGSGSGGVGRDGDGKEGAGGGQEGTGGKDGGAVRVGGGPNGAGGPGGSGTGGGGAGVGPGGVGGGAGPGSSDKPPKGSGAGGAGSLGAGGVGGAGVTGGAGLVPGTGGAGDVGVGTPKPGKSYGAGGAGGVLPGGGLRYPTGAGIGLGSGKPGKGTFEHFFSCLHDMVLANLEQEDKVLEDMVLDQADTVPVLEDTALDLVAMGPDPVVMVLVQAVMGLAREVMGLELVPVAMVLGQVATGLGLGLEAMDPSQARLEVLGPVVLVEVWVELAAMVL</sequence>
<gene>
    <name evidence="2" type="ORF">J4Q44_G00119660</name>
</gene>
<dbReference type="AlphaFoldDB" id="A0AAN8QYA0"/>
<evidence type="ECO:0000313" key="2">
    <source>
        <dbReference type="EMBL" id="KAK6316566.1"/>
    </source>
</evidence>
<feature type="region of interest" description="Disordered" evidence="1">
    <location>
        <begin position="110"/>
        <end position="151"/>
    </location>
</feature>
<accession>A0AAN8QYA0</accession>
<comment type="caution">
    <text evidence="2">The sequence shown here is derived from an EMBL/GenBank/DDBJ whole genome shotgun (WGS) entry which is preliminary data.</text>
</comment>
<reference evidence="2 3" key="1">
    <citation type="submission" date="2021-04" db="EMBL/GenBank/DDBJ databases">
        <authorList>
            <person name="De Guttry C."/>
            <person name="Zahm M."/>
            <person name="Klopp C."/>
            <person name="Cabau C."/>
            <person name="Louis A."/>
            <person name="Berthelot C."/>
            <person name="Parey E."/>
            <person name="Roest Crollius H."/>
            <person name="Montfort J."/>
            <person name="Robinson-Rechavi M."/>
            <person name="Bucao C."/>
            <person name="Bouchez O."/>
            <person name="Gislard M."/>
            <person name="Lluch J."/>
            <person name="Milhes M."/>
            <person name="Lampietro C."/>
            <person name="Lopez Roques C."/>
            <person name="Donnadieu C."/>
            <person name="Braasch I."/>
            <person name="Desvignes T."/>
            <person name="Postlethwait J."/>
            <person name="Bobe J."/>
            <person name="Wedekind C."/>
            <person name="Guiguen Y."/>
        </authorList>
    </citation>
    <scope>NUCLEOTIDE SEQUENCE [LARGE SCALE GENOMIC DNA]</scope>
    <source>
        <strain evidence="2">Cs_M1</strain>
        <tissue evidence="2">Blood</tissue>
    </source>
</reference>